<evidence type="ECO:0000313" key="1">
    <source>
        <dbReference type="EMBL" id="MBX38676.1"/>
    </source>
</evidence>
<dbReference type="AlphaFoldDB" id="A0A2P2N8C4"/>
<protein>
    <submittedName>
        <fullName evidence="1">Uncharacterized protein</fullName>
    </submittedName>
</protein>
<name>A0A2P2N8C4_RHIMU</name>
<organism evidence="1">
    <name type="scientific">Rhizophora mucronata</name>
    <name type="common">Asiatic mangrove</name>
    <dbReference type="NCBI Taxonomy" id="61149"/>
    <lineage>
        <taxon>Eukaryota</taxon>
        <taxon>Viridiplantae</taxon>
        <taxon>Streptophyta</taxon>
        <taxon>Embryophyta</taxon>
        <taxon>Tracheophyta</taxon>
        <taxon>Spermatophyta</taxon>
        <taxon>Magnoliopsida</taxon>
        <taxon>eudicotyledons</taxon>
        <taxon>Gunneridae</taxon>
        <taxon>Pentapetalae</taxon>
        <taxon>rosids</taxon>
        <taxon>fabids</taxon>
        <taxon>Malpighiales</taxon>
        <taxon>Rhizophoraceae</taxon>
        <taxon>Rhizophora</taxon>
    </lineage>
</organism>
<reference evidence="1" key="1">
    <citation type="submission" date="2018-02" db="EMBL/GenBank/DDBJ databases">
        <title>Rhizophora mucronata_Transcriptome.</title>
        <authorList>
            <person name="Meera S.P."/>
            <person name="Sreeshan A."/>
            <person name="Augustine A."/>
        </authorList>
    </citation>
    <scope>NUCLEOTIDE SEQUENCE</scope>
    <source>
        <tissue evidence="1">Leaf</tissue>
    </source>
</reference>
<accession>A0A2P2N8C4</accession>
<dbReference type="EMBL" id="GGEC01058192">
    <property type="protein sequence ID" value="MBX38676.1"/>
    <property type="molecule type" value="Transcribed_RNA"/>
</dbReference>
<sequence length="38" mass="4535">MYCLFYLTNLYLEFHGSIMDWQEDKDMTPCNLMKVGIA</sequence>
<proteinExistence type="predicted"/>